<accession>A0A7C8IDD0</accession>
<name>A0A7C8IDD0_9PLEO</name>
<reference evidence="1 2" key="1">
    <citation type="submission" date="2020-01" db="EMBL/GenBank/DDBJ databases">
        <authorList>
            <consortium name="DOE Joint Genome Institute"/>
            <person name="Haridas S."/>
            <person name="Albert R."/>
            <person name="Binder M."/>
            <person name="Bloem J."/>
            <person name="Labutti K."/>
            <person name="Salamov A."/>
            <person name="Andreopoulos B."/>
            <person name="Baker S.E."/>
            <person name="Barry K."/>
            <person name="Bills G."/>
            <person name="Bluhm B.H."/>
            <person name="Cannon C."/>
            <person name="Castanera R."/>
            <person name="Culley D.E."/>
            <person name="Daum C."/>
            <person name="Ezra D."/>
            <person name="Gonzalez J.B."/>
            <person name="Henrissat B."/>
            <person name="Kuo A."/>
            <person name="Liang C."/>
            <person name="Lipzen A."/>
            <person name="Lutzoni F."/>
            <person name="Magnuson J."/>
            <person name="Mondo S."/>
            <person name="Nolan M."/>
            <person name="Ohm R."/>
            <person name="Pangilinan J."/>
            <person name="Park H.-J.H."/>
            <person name="Ramirez L."/>
            <person name="Alfaro M."/>
            <person name="Sun H."/>
            <person name="Tritt A."/>
            <person name="Yoshinaga Y."/>
            <person name="Zwiers L.-H.L."/>
            <person name="Turgeon B.G."/>
            <person name="Goodwin S.B."/>
            <person name="Spatafora J.W."/>
            <person name="Crous P.W."/>
            <person name="Grigoriev I.V."/>
        </authorList>
    </citation>
    <scope>NUCLEOTIDE SEQUENCE [LARGE SCALE GENOMIC DNA]</scope>
    <source>
        <strain evidence="1 2">CBS 611.86</strain>
    </source>
</reference>
<organism evidence="1 2">
    <name type="scientific">Massariosphaeria phaeospora</name>
    <dbReference type="NCBI Taxonomy" id="100035"/>
    <lineage>
        <taxon>Eukaryota</taxon>
        <taxon>Fungi</taxon>
        <taxon>Dikarya</taxon>
        <taxon>Ascomycota</taxon>
        <taxon>Pezizomycotina</taxon>
        <taxon>Dothideomycetes</taxon>
        <taxon>Pleosporomycetidae</taxon>
        <taxon>Pleosporales</taxon>
        <taxon>Pleosporales incertae sedis</taxon>
        <taxon>Massariosphaeria</taxon>
    </lineage>
</organism>
<gene>
    <name evidence="1" type="ORF">BDV95DRAFT_327923</name>
</gene>
<evidence type="ECO:0008006" key="3">
    <source>
        <dbReference type="Google" id="ProtNLM"/>
    </source>
</evidence>
<evidence type="ECO:0000313" key="2">
    <source>
        <dbReference type="Proteomes" id="UP000481861"/>
    </source>
</evidence>
<sequence length="159" mass="17533">MSTLASLSVASNVLQVISFADTVFRTGKTLYELLDKARSASRNIVLLLLELQALLSVIASVRVVVDEHASSPFAQEDGHTMPNIGIILTLIEDDFSHLKGLLVQTAGSGRESWFSLFQSNIQWAFKDHDIAAARHRLARYTQNLNATLSVLGRRNDIIV</sequence>
<dbReference type="OrthoDB" id="3787063at2759"/>
<proteinExistence type="predicted"/>
<dbReference type="AlphaFoldDB" id="A0A7C8IDD0"/>
<dbReference type="EMBL" id="JAADJZ010000006">
    <property type="protein sequence ID" value="KAF2874252.1"/>
    <property type="molecule type" value="Genomic_DNA"/>
</dbReference>
<keyword evidence="2" id="KW-1185">Reference proteome</keyword>
<protein>
    <recommendedName>
        <fullName evidence="3">Fungal N-terminal domain-containing protein</fullName>
    </recommendedName>
</protein>
<dbReference type="Proteomes" id="UP000481861">
    <property type="component" value="Unassembled WGS sequence"/>
</dbReference>
<comment type="caution">
    <text evidence="1">The sequence shown here is derived from an EMBL/GenBank/DDBJ whole genome shotgun (WGS) entry which is preliminary data.</text>
</comment>
<evidence type="ECO:0000313" key="1">
    <source>
        <dbReference type="EMBL" id="KAF2874252.1"/>
    </source>
</evidence>